<accession>A0A6A5XZL7</accession>
<feature type="region of interest" description="Disordered" evidence="1">
    <location>
        <begin position="1"/>
        <end position="24"/>
    </location>
</feature>
<dbReference type="RefSeq" id="XP_033386399.1">
    <property type="nucleotide sequence ID" value="XM_033527637.1"/>
</dbReference>
<protein>
    <submittedName>
        <fullName evidence="2">Uncharacterized protein</fullName>
    </submittedName>
</protein>
<name>A0A6A5XZL7_9PLEO</name>
<dbReference type="GeneID" id="54285034"/>
<evidence type="ECO:0000313" key="2">
    <source>
        <dbReference type="EMBL" id="KAF2018060.1"/>
    </source>
</evidence>
<reference evidence="2" key="1">
    <citation type="journal article" date="2020" name="Stud. Mycol.">
        <title>101 Dothideomycetes genomes: a test case for predicting lifestyles and emergence of pathogens.</title>
        <authorList>
            <person name="Haridas S."/>
            <person name="Albert R."/>
            <person name="Binder M."/>
            <person name="Bloem J."/>
            <person name="Labutti K."/>
            <person name="Salamov A."/>
            <person name="Andreopoulos B."/>
            <person name="Baker S."/>
            <person name="Barry K."/>
            <person name="Bills G."/>
            <person name="Bluhm B."/>
            <person name="Cannon C."/>
            <person name="Castanera R."/>
            <person name="Culley D."/>
            <person name="Daum C."/>
            <person name="Ezra D."/>
            <person name="Gonzalez J."/>
            <person name="Henrissat B."/>
            <person name="Kuo A."/>
            <person name="Liang C."/>
            <person name="Lipzen A."/>
            <person name="Lutzoni F."/>
            <person name="Magnuson J."/>
            <person name="Mondo S."/>
            <person name="Nolan M."/>
            <person name="Ohm R."/>
            <person name="Pangilinan J."/>
            <person name="Park H.-J."/>
            <person name="Ramirez L."/>
            <person name="Alfaro M."/>
            <person name="Sun H."/>
            <person name="Tritt A."/>
            <person name="Yoshinaga Y."/>
            <person name="Zwiers L.-H."/>
            <person name="Turgeon B."/>
            <person name="Goodwin S."/>
            <person name="Spatafora J."/>
            <person name="Crous P."/>
            <person name="Grigoriev I."/>
        </authorList>
    </citation>
    <scope>NUCLEOTIDE SEQUENCE</scope>
    <source>
        <strain evidence="2">CBS 175.79</strain>
    </source>
</reference>
<evidence type="ECO:0000313" key="3">
    <source>
        <dbReference type="Proteomes" id="UP000799778"/>
    </source>
</evidence>
<dbReference type="AlphaFoldDB" id="A0A6A5XZL7"/>
<evidence type="ECO:0000256" key="1">
    <source>
        <dbReference type="SAM" id="MobiDB-lite"/>
    </source>
</evidence>
<proteinExistence type="predicted"/>
<sequence length="117" mass="12120">MSGNLRLLGLAPTRPSVGETGGGRDDLTVPALLLVRIQAPPIIQRPGSVQGSPALMRPCPSSIRNFFIASTPGIPQPSSDGALVHGATPPALTRSCPLPEPQSTAVHFISILGALRR</sequence>
<organism evidence="2 3">
    <name type="scientific">Aaosphaeria arxii CBS 175.79</name>
    <dbReference type="NCBI Taxonomy" id="1450172"/>
    <lineage>
        <taxon>Eukaryota</taxon>
        <taxon>Fungi</taxon>
        <taxon>Dikarya</taxon>
        <taxon>Ascomycota</taxon>
        <taxon>Pezizomycotina</taxon>
        <taxon>Dothideomycetes</taxon>
        <taxon>Pleosporomycetidae</taxon>
        <taxon>Pleosporales</taxon>
        <taxon>Pleosporales incertae sedis</taxon>
        <taxon>Aaosphaeria</taxon>
    </lineage>
</organism>
<dbReference type="EMBL" id="ML978068">
    <property type="protein sequence ID" value="KAF2018060.1"/>
    <property type="molecule type" value="Genomic_DNA"/>
</dbReference>
<gene>
    <name evidence="2" type="ORF">BU24DRAFT_421076</name>
</gene>
<dbReference type="Proteomes" id="UP000799778">
    <property type="component" value="Unassembled WGS sequence"/>
</dbReference>
<keyword evidence="3" id="KW-1185">Reference proteome</keyword>